<dbReference type="EMBL" id="VJMJ01000032">
    <property type="protein sequence ID" value="KAF0742019.1"/>
    <property type="molecule type" value="Genomic_DNA"/>
</dbReference>
<dbReference type="InterPro" id="IPR027417">
    <property type="entry name" value="P-loop_NTPase"/>
</dbReference>
<dbReference type="VEuPathDB" id="FungiDB:AeMF1_011509"/>
<reference evidence="2 3" key="1">
    <citation type="submission" date="2019-07" db="EMBL/GenBank/DDBJ databases">
        <title>Genomics analysis of Aphanomyces spp. identifies a new class of oomycete effector associated with host adaptation.</title>
        <authorList>
            <person name="Gaulin E."/>
        </authorList>
    </citation>
    <scope>NUCLEOTIDE SEQUENCE [LARGE SCALE GENOMIC DNA]</scope>
    <source>
        <strain evidence="2 3">ATCC 201684</strain>
    </source>
</reference>
<gene>
    <name evidence="2" type="ORF">Ae201684_002955</name>
</gene>
<dbReference type="GO" id="GO:0000266">
    <property type="term" value="P:mitochondrial fission"/>
    <property type="evidence" value="ECO:0007669"/>
    <property type="project" value="TreeGrafter"/>
</dbReference>
<sequence>MFATPDSRKLLDAMDRARADLSGQDDLAQTVPSFVVVGMQSVGKSAVLRRISGIPFPQDSEVCTPVAIELSMRDVEFSGEDTVRLLLEAQTAILGGKEFECHGYVKVELQSPECPEVTLIDLPGVFFFKTGQTDHLQEMVTTLIANRIAISTWRLVHDADPTRELTIYIFTKADLVPNKAELLRRIQKIATDKTVDSSPQCFVVQGSADSALDETNALSHVRVWLDDLQLDHVHVGIDALTQHLEKRMLDHTRAKVPEMRKLLERDLRKCRDELTKIGRVPMQPTTVVVRGITSMTNATKQRLESQLPSLRSKFEALAEEIHAIEMAPLGSIVKEAGVQEALDGIDLGPLKGDDKSTKETKWIKDLFVMAIEAKAIESSSRGMINAVFEGKLPILQRWATWFAHHFRGLMVAFVDDIFDYVARECISTGKRAKESSTQSLEDAMRRVGTQKMLDVLETNRRQALDTVDHIFQWNTGTDLMTTDLDTLHERSTPTKEEQAMLAAMSDESRVEWQGYLEGVFETRGFLDVQMKLVGDVLQREVLRMLRQFVETDTLKTLIANQDEMISATCESMAIASRRKRILAREASLETTVQSLVRL</sequence>
<feature type="domain" description="Dynamin GTPase" evidence="1">
    <location>
        <begin position="4"/>
        <end position="193"/>
    </location>
</feature>
<dbReference type="InterPro" id="IPR022812">
    <property type="entry name" value="Dynamin"/>
</dbReference>
<proteinExistence type="predicted"/>
<organism evidence="2 3">
    <name type="scientific">Aphanomyces euteiches</name>
    <dbReference type="NCBI Taxonomy" id="100861"/>
    <lineage>
        <taxon>Eukaryota</taxon>
        <taxon>Sar</taxon>
        <taxon>Stramenopiles</taxon>
        <taxon>Oomycota</taxon>
        <taxon>Saprolegniomycetes</taxon>
        <taxon>Saprolegniales</taxon>
        <taxon>Verrucalvaceae</taxon>
        <taxon>Aphanomyces</taxon>
    </lineage>
</organism>
<dbReference type="GO" id="GO:0005525">
    <property type="term" value="F:GTP binding"/>
    <property type="evidence" value="ECO:0007669"/>
    <property type="project" value="InterPro"/>
</dbReference>
<comment type="caution">
    <text evidence="2">The sequence shown here is derived from an EMBL/GenBank/DDBJ whole genome shotgun (WGS) entry which is preliminary data.</text>
</comment>
<dbReference type="GO" id="GO:0003924">
    <property type="term" value="F:GTPase activity"/>
    <property type="evidence" value="ECO:0007669"/>
    <property type="project" value="InterPro"/>
</dbReference>
<dbReference type="Pfam" id="PF00350">
    <property type="entry name" value="Dynamin_N"/>
    <property type="match status" value="1"/>
</dbReference>
<dbReference type="InterPro" id="IPR045063">
    <property type="entry name" value="Dynamin_N"/>
</dbReference>
<dbReference type="InterPro" id="IPR001401">
    <property type="entry name" value="Dynamin_GTPase"/>
</dbReference>
<dbReference type="GO" id="GO:0048312">
    <property type="term" value="P:intracellular distribution of mitochondria"/>
    <property type="evidence" value="ECO:0007669"/>
    <property type="project" value="TreeGrafter"/>
</dbReference>
<dbReference type="SMART" id="SM00053">
    <property type="entry name" value="DYNc"/>
    <property type="match status" value="1"/>
</dbReference>
<dbReference type="VEuPathDB" id="FungiDB:AeMF1_011508"/>
<dbReference type="GO" id="GO:0005739">
    <property type="term" value="C:mitochondrion"/>
    <property type="evidence" value="ECO:0007669"/>
    <property type="project" value="TreeGrafter"/>
</dbReference>
<protein>
    <recommendedName>
        <fullName evidence="1">Dynamin GTPase domain-containing protein</fullName>
    </recommendedName>
</protein>
<evidence type="ECO:0000259" key="1">
    <source>
        <dbReference type="SMART" id="SM00053"/>
    </source>
</evidence>
<dbReference type="SUPFAM" id="SSF52540">
    <property type="entry name" value="P-loop containing nucleoside triphosphate hydrolases"/>
    <property type="match status" value="1"/>
</dbReference>
<dbReference type="GO" id="GO:0005874">
    <property type="term" value="C:microtubule"/>
    <property type="evidence" value="ECO:0007669"/>
    <property type="project" value="TreeGrafter"/>
</dbReference>
<accession>A0A6G0XNK2</accession>
<dbReference type="Gene3D" id="3.40.50.300">
    <property type="entry name" value="P-loop containing nucleotide triphosphate hydrolases"/>
    <property type="match status" value="1"/>
</dbReference>
<name>A0A6G0XNK2_9STRA</name>
<evidence type="ECO:0000313" key="3">
    <source>
        <dbReference type="Proteomes" id="UP000481153"/>
    </source>
</evidence>
<dbReference type="PANTHER" id="PTHR11566:SF21">
    <property type="entry name" value="DYNAMIN RELATED PROTEIN 1, ISOFORM A"/>
    <property type="match status" value="1"/>
</dbReference>
<dbReference type="AlphaFoldDB" id="A0A6G0XNK2"/>
<dbReference type="GO" id="GO:0016559">
    <property type="term" value="P:peroxisome fission"/>
    <property type="evidence" value="ECO:0007669"/>
    <property type="project" value="TreeGrafter"/>
</dbReference>
<dbReference type="GO" id="GO:0006897">
    <property type="term" value="P:endocytosis"/>
    <property type="evidence" value="ECO:0007669"/>
    <property type="project" value="TreeGrafter"/>
</dbReference>
<keyword evidence="3" id="KW-1185">Reference proteome</keyword>
<dbReference type="PANTHER" id="PTHR11566">
    <property type="entry name" value="DYNAMIN"/>
    <property type="match status" value="1"/>
</dbReference>
<dbReference type="GO" id="GO:0008017">
    <property type="term" value="F:microtubule binding"/>
    <property type="evidence" value="ECO:0007669"/>
    <property type="project" value="TreeGrafter"/>
</dbReference>
<evidence type="ECO:0000313" key="2">
    <source>
        <dbReference type="EMBL" id="KAF0742019.1"/>
    </source>
</evidence>
<dbReference type="GO" id="GO:0016020">
    <property type="term" value="C:membrane"/>
    <property type="evidence" value="ECO:0007669"/>
    <property type="project" value="TreeGrafter"/>
</dbReference>
<dbReference type="Proteomes" id="UP000481153">
    <property type="component" value="Unassembled WGS sequence"/>
</dbReference>